<comment type="subcellular location">
    <subcellularLocation>
        <location evidence="1">Cell outer membrane</location>
    </subcellularLocation>
</comment>
<feature type="signal peptide" evidence="6">
    <location>
        <begin position="1"/>
        <end position="18"/>
    </location>
</feature>
<dbReference type="Pfam" id="PF14322">
    <property type="entry name" value="SusD-like_3"/>
    <property type="match status" value="1"/>
</dbReference>
<dbReference type="EMBL" id="PYAW01000006">
    <property type="protein sequence ID" value="PSL44200.1"/>
    <property type="molecule type" value="Genomic_DNA"/>
</dbReference>
<keyword evidence="3 6" id="KW-0732">Signal</keyword>
<dbReference type="Gene3D" id="1.25.40.10">
    <property type="entry name" value="Tetratricopeptide repeat domain"/>
    <property type="match status" value="1"/>
</dbReference>
<evidence type="ECO:0000256" key="5">
    <source>
        <dbReference type="ARBA" id="ARBA00023237"/>
    </source>
</evidence>
<reference evidence="9 10" key="1">
    <citation type="submission" date="2018-03" db="EMBL/GenBank/DDBJ databases">
        <title>Genomic Encyclopedia of Archaeal and Bacterial Type Strains, Phase II (KMG-II): from individual species to whole genera.</title>
        <authorList>
            <person name="Goeker M."/>
        </authorList>
    </citation>
    <scope>NUCLEOTIDE SEQUENCE [LARGE SCALE GENOMIC DNA]</scope>
    <source>
        <strain evidence="9 10">DSM 24859</strain>
    </source>
</reference>
<dbReference type="SUPFAM" id="SSF48452">
    <property type="entry name" value="TPR-like"/>
    <property type="match status" value="1"/>
</dbReference>
<dbReference type="OrthoDB" id="9783641at2"/>
<dbReference type="Gene3D" id="1.10.3780.10">
    <property type="entry name" value="SusD-like"/>
    <property type="match status" value="1"/>
</dbReference>
<dbReference type="PROSITE" id="PS51257">
    <property type="entry name" value="PROKAR_LIPOPROTEIN"/>
    <property type="match status" value="1"/>
</dbReference>
<dbReference type="Gene3D" id="1.25.40.390">
    <property type="match status" value="1"/>
</dbReference>
<accession>A0A2P8HDA2</accession>
<dbReference type="InterPro" id="IPR012944">
    <property type="entry name" value="SusD_RagB_dom"/>
</dbReference>
<sequence length="550" mass="60743">MVRNTFLYILFAAVLAMAGCTKLDVNVESKYTPSNYPTNAASYAAVVGAAYSQLANTRSGDATYLMNGGTGFSYGVDYWMIQELSTDEAIIPARDGNWDDGGKYRFLHLHTWSSSLPFVISNWQWGFGGINIANNAINLLNAAPANINKARAIAELKTMRSLFSFFMMDLYGNIPVIDTFPVTALPATVQRKEVFAAIEKTLKAAIPDLPANVDGTTYGKATKWMAFALLEKMYLNAQYYTGTPRYTDAVAMADSILMNAPYTLDADYSSIFKPDNGPQIQETIFAIPYDANLIPGCHFTRFGLHPFLKAKFDLPEAFGPSVALSTIPDFYAYFNLPGDVRNNTWLAGKQTNKDGTPMIVQTTTKTLDASSTGPDVPITWNVTITPELPLKKGGEGKLDVGNDLLAQLKGARSIKFYPDKNINTATRFQNNDIPVFRLADVLLMKAEAILRGAAPTVVKGELQTADVLVNKIRSRAKTTPVAGITLDELLNERAREMAWEGWRRNDLIRFGKFEGKWGFKDNAETFRQLFPVPAIELSLNPKLVQNPGYN</sequence>
<evidence type="ECO:0000313" key="9">
    <source>
        <dbReference type="EMBL" id="PSL44200.1"/>
    </source>
</evidence>
<keyword evidence="4" id="KW-0472">Membrane</keyword>
<keyword evidence="10" id="KW-1185">Reference proteome</keyword>
<proteinExistence type="inferred from homology"/>
<feature type="domain" description="SusD-like N-terminal" evidence="8">
    <location>
        <begin position="120"/>
        <end position="235"/>
    </location>
</feature>
<keyword evidence="5" id="KW-0998">Cell outer membrane</keyword>
<organism evidence="9 10">
    <name type="scientific">Chitinophaga niastensis</name>
    <dbReference type="NCBI Taxonomy" id="536980"/>
    <lineage>
        <taxon>Bacteria</taxon>
        <taxon>Pseudomonadati</taxon>
        <taxon>Bacteroidota</taxon>
        <taxon>Chitinophagia</taxon>
        <taxon>Chitinophagales</taxon>
        <taxon>Chitinophagaceae</taxon>
        <taxon>Chitinophaga</taxon>
    </lineage>
</organism>
<evidence type="ECO:0000256" key="1">
    <source>
        <dbReference type="ARBA" id="ARBA00004442"/>
    </source>
</evidence>
<protein>
    <submittedName>
        <fullName evidence="9">Putative outer membrane starch-binding protein</fullName>
    </submittedName>
</protein>
<dbReference type="InterPro" id="IPR033985">
    <property type="entry name" value="SusD-like_N"/>
</dbReference>
<feature type="domain" description="RagB/SusD" evidence="7">
    <location>
        <begin position="419"/>
        <end position="522"/>
    </location>
</feature>
<comment type="similarity">
    <text evidence="2">Belongs to the SusD family.</text>
</comment>
<name>A0A2P8HDA2_CHINA</name>
<feature type="chain" id="PRO_5015153426" evidence="6">
    <location>
        <begin position="19"/>
        <end position="550"/>
    </location>
</feature>
<dbReference type="RefSeq" id="WP_106530494.1">
    <property type="nucleotide sequence ID" value="NZ_PYAW01000006.1"/>
</dbReference>
<evidence type="ECO:0000256" key="3">
    <source>
        <dbReference type="ARBA" id="ARBA00022729"/>
    </source>
</evidence>
<dbReference type="AlphaFoldDB" id="A0A2P8HDA2"/>
<evidence type="ECO:0000256" key="4">
    <source>
        <dbReference type="ARBA" id="ARBA00023136"/>
    </source>
</evidence>
<dbReference type="GO" id="GO:0009279">
    <property type="term" value="C:cell outer membrane"/>
    <property type="evidence" value="ECO:0007669"/>
    <property type="project" value="UniProtKB-SubCell"/>
</dbReference>
<dbReference type="InterPro" id="IPR011990">
    <property type="entry name" value="TPR-like_helical_dom_sf"/>
</dbReference>
<dbReference type="Pfam" id="PF07980">
    <property type="entry name" value="SusD_RagB"/>
    <property type="match status" value="1"/>
</dbReference>
<evidence type="ECO:0000259" key="7">
    <source>
        <dbReference type="Pfam" id="PF07980"/>
    </source>
</evidence>
<comment type="caution">
    <text evidence="9">The sequence shown here is derived from an EMBL/GenBank/DDBJ whole genome shotgun (WGS) entry which is preliminary data.</text>
</comment>
<evidence type="ECO:0000256" key="6">
    <source>
        <dbReference type="SAM" id="SignalP"/>
    </source>
</evidence>
<gene>
    <name evidence="9" type="ORF">CLV51_10665</name>
</gene>
<evidence type="ECO:0000259" key="8">
    <source>
        <dbReference type="Pfam" id="PF14322"/>
    </source>
</evidence>
<evidence type="ECO:0000256" key="2">
    <source>
        <dbReference type="ARBA" id="ARBA00006275"/>
    </source>
</evidence>
<evidence type="ECO:0000313" key="10">
    <source>
        <dbReference type="Proteomes" id="UP000240971"/>
    </source>
</evidence>
<dbReference type="Proteomes" id="UP000240971">
    <property type="component" value="Unassembled WGS sequence"/>
</dbReference>